<dbReference type="EMBL" id="JBCITK010000001">
    <property type="protein sequence ID" value="MEN0641865.1"/>
    <property type="molecule type" value="Genomic_DNA"/>
</dbReference>
<keyword evidence="1" id="KW-0812">Transmembrane</keyword>
<feature type="transmembrane region" description="Helical" evidence="1">
    <location>
        <begin position="38"/>
        <end position="58"/>
    </location>
</feature>
<reference evidence="2 3" key="1">
    <citation type="submission" date="2024-03" db="EMBL/GenBank/DDBJ databases">
        <title>Bacilli Hybrid Assemblies.</title>
        <authorList>
            <person name="Kovac J."/>
        </authorList>
    </citation>
    <scope>NUCLEOTIDE SEQUENCE [LARGE SCALE GENOMIC DNA]</scope>
    <source>
        <strain evidence="2 3">FSL R7-0666</strain>
    </source>
</reference>
<dbReference type="RefSeq" id="WP_343129041.1">
    <property type="nucleotide sequence ID" value="NZ_JBCITK010000001.1"/>
</dbReference>
<feature type="transmembrane region" description="Helical" evidence="1">
    <location>
        <begin position="12"/>
        <end position="32"/>
    </location>
</feature>
<organism evidence="2 3">
    <name type="scientific">Alkalicoccobacillus gibsonii</name>
    <dbReference type="NCBI Taxonomy" id="79881"/>
    <lineage>
        <taxon>Bacteria</taxon>
        <taxon>Bacillati</taxon>
        <taxon>Bacillota</taxon>
        <taxon>Bacilli</taxon>
        <taxon>Bacillales</taxon>
        <taxon>Bacillaceae</taxon>
        <taxon>Alkalicoccobacillus</taxon>
    </lineage>
</organism>
<evidence type="ECO:0000256" key="1">
    <source>
        <dbReference type="SAM" id="Phobius"/>
    </source>
</evidence>
<keyword evidence="1" id="KW-1133">Transmembrane helix</keyword>
<evidence type="ECO:0000313" key="2">
    <source>
        <dbReference type="EMBL" id="MEN0641865.1"/>
    </source>
</evidence>
<evidence type="ECO:0000313" key="3">
    <source>
        <dbReference type="Proteomes" id="UP001418796"/>
    </source>
</evidence>
<protein>
    <submittedName>
        <fullName evidence="2">Uncharacterized protein</fullName>
    </submittedName>
</protein>
<proteinExistence type="predicted"/>
<sequence length="94" mass="10533">MKMITWRSYTVMILSILLILNILLLDLIAPYLNTFTGTLYYLFVPVCLGAIIVFLVLSFKSKKESNILPVLALIITLITLAIIAFFFSLGANFA</sequence>
<gene>
    <name evidence="2" type="ORF">MKY91_01660</name>
</gene>
<keyword evidence="3" id="KW-1185">Reference proteome</keyword>
<dbReference type="Proteomes" id="UP001418796">
    <property type="component" value="Unassembled WGS sequence"/>
</dbReference>
<name>A0ABU9VE00_9BACI</name>
<keyword evidence="1" id="KW-0472">Membrane</keyword>
<feature type="transmembrane region" description="Helical" evidence="1">
    <location>
        <begin position="70"/>
        <end position="91"/>
    </location>
</feature>
<comment type="caution">
    <text evidence="2">The sequence shown here is derived from an EMBL/GenBank/DDBJ whole genome shotgun (WGS) entry which is preliminary data.</text>
</comment>
<accession>A0ABU9VE00</accession>